<evidence type="ECO:0000313" key="4">
    <source>
        <dbReference type="EMBL" id="SJM94583.1"/>
    </source>
</evidence>
<dbReference type="Gene3D" id="3.40.50.1820">
    <property type="entry name" value="alpha/beta hydrolase"/>
    <property type="match status" value="1"/>
</dbReference>
<dbReference type="Pfam" id="PF05448">
    <property type="entry name" value="AXE1"/>
    <property type="match status" value="1"/>
</dbReference>
<evidence type="ECO:0000256" key="2">
    <source>
        <dbReference type="PIRSR" id="PIRSR639069-2"/>
    </source>
</evidence>
<reference evidence="5" key="1">
    <citation type="submission" date="2017-02" db="EMBL/GenBank/DDBJ databases">
        <authorList>
            <person name="Daims H."/>
        </authorList>
    </citation>
    <scope>NUCLEOTIDE SEQUENCE [LARGE SCALE GENOMIC DNA]</scope>
</reference>
<evidence type="ECO:0000259" key="3">
    <source>
        <dbReference type="Pfam" id="PF05448"/>
    </source>
</evidence>
<feature type="active site" description="Charge relay system" evidence="1">
    <location>
        <position position="267"/>
    </location>
</feature>
<dbReference type="GO" id="GO:0052689">
    <property type="term" value="F:carboxylic ester hydrolase activity"/>
    <property type="evidence" value="ECO:0007669"/>
    <property type="project" value="TreeGrafter"/>
</dbReference>
<dbReference type="AlphaFoldDB" id="A0A1R4HED8"/>
<evidence type="ECO:0000313" key="5">
    <source>
        <dbReference type="Proteomes" id="UP000195667"/>
    </source>
</evidence>
<evidence type="ECO:0000256" key="1">
    <source>
        <dbReference type="PIRSR" id="PIRSR639069-1"/>
    </source>
</evidence>
<feature type="binding site" evidence="2">
    <location>
        <position position="101"/>
    </location>
    <ligand>
        <name>substrate</name>
    </ligand>
</feature>
<dbReference type="InterPro" id="IPR039069">
    <property type="entry name" value="CE7"/>
</dbReference>
<organism evidence="4 5">
    <name type="scientific">Crenothrix polyspora</name>
    <dbReference type="NCBI Taxonomy" id="360316"/>
    <lineage>
        <taxon>Bacteria</taxon>
        <taxon>Pseudomonadati</taxon>
        <taxon>Pseudomonadota</taxon>
        <taxon>Gammaproteobacteria</taxon>
        <taxon>Methylococcales</taxon>
        <taxon>Crenotrichaceae</taxon>
        <taxon>Crenothrix</taxon>
    </lineage>
</organism>
<dbReference type="InterPro" id="IPR029058">
    <property type="entry name" value="AB_hydrolase_fold"/>
</dbReference>
<dbReference type="Proteomes" id="UP000195667">
    <property type="component" value="Unassembled WGS sequence"/>
</dbReference>
<dbReference type="EMBL" id="FUKI01000132">
    <property type="protein sequence ID" value="SJM94583.1"/>
    <property type="molecule type" value="Genomic_DNA"/>
</dbReference>
<sequence length="319" mass="35195">MSTAFPHAFSFDPSYGYSLQDLLAITAPSPPDDFADFWQARYARAMQIHPRPRIKHVGKDHGNYEVFDLRYYSTDSVIIRGWVWVPKHKPVTRGIIVGHGYAGCDQPEFRLQPEGTVLFFPSFRGLSRSQQALVSADPAFHVLHDIDKPDRYILGGCVEDLWLAVSAMLLLFPATQGHIGFAGISFGGGIGALALPWESRIQRAHLNVPSFGNHPLRLTLPTIGSGAAVQGYQRQHGTVLATLQYYDAASAARFIHQIVHVAAALFDPAVAPPGQFAIYNALPESKSLFVLEAGHFAYPKQAEQERVLLQALGDFFSQL</sequence>
<proteinExistence type="predicted"/>
<accession>A0A1R4HED8</accession>
<gene>
    <name evidence="4" type="ORF">CRENPOLYSF1_550047</name>
</gene>
<dbReference type="OrthoDB" id="9770528at2"/>
<feature type="active site" description="Nucleophile" evidence="1">
    <location>
        <position position="185"/>
    </location>
</feature>
<feature type="active site" description="Charge relay system" evidence="1">
    <location>
        <position position="295"/>
    </location>
</feature>
<dbReference type="PANTHER" id="PTHR40111:SF1">
    <property type="entry name" value="CEPHALOSPORIN-C DEACETYLASE"/>
    <property type="match status" value="1"/>
</dbReference>
<dbReference type="InterPro" id="IPR008391">
    <property type="entry name" value="AXE1_dom"/>
</dbReference>
<dbReference type="RefSeq" id="WP_087144380.1">
    <property type="nucleotide sequence ID" value="NZ_FUKI01000132.1"/>
</dbReference>
<name>A0A1R4HED8_9GAMM</name>
<keyword evidence="5" id="KW-1185">Reference proteome</keyword>
<dbReference type="GO" id="GO:0005976">
    <property type="term" value="P:polysaccharide metabolic process"/>
    <property type="evidence" value="ECO:0007669"/>
    <property type="project" value="TreeGrafter"/>
</dbReference>
<dbReference type="SUPFAM" id="SSF53474">
    <property type="entry name" value="alpha/beta-Hydrolases"/>
    <property type="match status" value="1"/>
</dbReference>
<protein>
    <submittedName>
        <fullName evidence="4">Acetyl xylan esterase</fullName>
    </submittedName>
</protein>
<dbReference type="PANTHER" id="PTHR40111">
    <property type="entry name" value="CEPHALOSPORIN-C DEACETYLASE"/>
    <property type="match status" value="1"/>
</dbReference>
<feature type="domain" description="Acetyl xylan esterase" evidence="3">
    <location>
        <begin position="30"/>
        <end position="297"/>
    </location>
</feature>